<accession>A0ABW0AUS9</accession>
<proteinExistence type="predicted"/>
<evidence type="ECO:0000259" key="1">
    <source>
        <dbReference type="Pfam" id="PF12680"/>
    </source>
</evidence>
<comment type="caution">
    <text evidence="2">The sequence shown here is derived from an EMBL/GenBank/DDBJ whole genome shotgun (WGS) entry which is preliminary data.</text>
</comment>
<name>A0ABW0AUS9_9ACTN</name>
<sequence>MTSTHTGGVEEHLEQYVHAFNSGEFDVVRRFYTEEAVSAWDPGKPLTGAEREESLADFLALGPRLTARIRESHVTRDTALLTVEWSIDIDSDGTTERLAGVATDVLSADAEGGWRYAVDAPYGDPRNKTE</sequence>
<evidence type="ECO:0000313" key="2">
    <source>
        <dbReference type="EMBL" id="MFC5156816.1"/>
    </source>
</evidence>
<gene>
    <name evidence="2" type="ORF">ACFPRH_34390</name>
</gene>
<reference evidence="3" key="1">
    <citation type="journal article" date="2019" name="Int. J. Syst. Evol. Microbiol.">
        <title>The Global Catalogue of Microorganisms (GCM) 10K type strain sequencing project: providing services to taxonomists for standard genome sequencing and annotation.</title>
        <authorList>
            <consortium name="The Broad Institute Genomics Platform"/>
            <consortium name="The Broad Institute Genome Sequencing Center for Infectious Disease"/>
            <person name="Wu L."/>
            <person name="Ma J."/>
        </authorList>
    </citation>
    <scope>NUCLEOTIDE SEQUENCE [LARGE SCALE GENOMIC DNA]</scope>
    <source>
        <strain evidence="3">PCU 266</strain>
    </source>
</reference>
<dbReference type="CDD" id="cd00531">
    <property type="entry name" value="NTF2_like"/>
    <property type="match status" value="1"/>
</dbReference>
<dbReference type="EMBL" id="JBHSKP010000043">
    <property type="protein sequence ID" value="MFC5156816.1"/>
    <property type="molecule type" value="Genomic_DNA"/>
</dbReference>
<evidence type="ECO:0000313" key="3">
    <source>
        <dbReference type="Proteomes" id="UP001596160"/>
    </source>
</evidence>
<feature type="domain" description="SnoaL-like" evidence="1">
    <location>
        <begin position="14"/>
        <end position="103"/>
    </location>
</feature>
<dbReference type="InterPro" id="IPR032710">
    <property type="entry name" value="NTF2-like_dom_sf"/>
</dbReference>
<organism evidence="2 3">
    <name type="scientific">Streptomyces amakusaensis</name>
    <dbReference type="NCBI Taxonomy" id="67271"/>
    <lineage>
        <taxon>Bacteria</taxon>
        <taxon>Bacillati</taxon>
        <taxon>Actinomycetota</taxon>
        <taxon>Actinomycetes</taxon>
        <taxon>Kitasatosporales</taxon>
        <taxon>Streptomycetaceae</taxon>
        <taxon>Streptomyces</taxon>
    </lineage>
</organism>
<protein>
    <submittedName>
        <fullName evidence="2">YybH family protein</fullName>
    </submittedName>
</protein>
<dbReference type="Proteomes" id="UP001596160">
    <property type="component" value="Unassembled WGS sequence"/>
</dbReference>
<keyword evidence="3" id="KW-1185">Reference proteome</keyword>
<dbReference type="SUPFAM" id="SSF54427">
    <property type="entry name" value="NTF2-like"/>
    <property type="match status" value="1"/>
</dbReference>
<dbReference type="Gene3D" id="3.10.450.50">
    <property type="match status" value="1"/>
</dbReference>
<dbReference type="Pfam" id="PF12680">
    <property type="entry name" value="SnoaL_2"/>
    <property type="match status" value="1"/>
</dbReference>
<dbReference type="RefSeq" id="WP_344486282.1">
    <property type="nucleotide sequence ID" value="NZ_BAAASB010000036.1"/>
</dbReference>
<dbReference type="InterPro" id="IPR037401">
    <property type="entry name" value="SnoaL-like"/>
</dbReference>